<evidence type="ECO:0000313" key="7">
    <source>
        <dbReference type="EMBL" id="KAK2073083.1"/>
    </source>
</evidence>
<dbReference type="PANTHER" id="PTHR16288">
    <property type="entry name" value="WD40 REPEAT PROTEIN 4"/>
    <property type="match status" value="1"/>
</dbReference>
<dbReference type="SUPFAM" id="SSF50978">
    <property type="entry name" value="WD40 repeat-like"/>
    <property type="match status" value="1"/>
</dbReference>
<comment type="similarity">
    <text evidence="6">Belongs to the WD repeat TRM82 family.</text>
</comment>
<dbReference type="AlphaFoldDB" id="A0AAD9MGU2"/>
<evidence type="ECO:0000256" key="6">
    <source>
        <dbReference type="HAMAP-Rule" id="MF_03056"/>
    </source>
</evidence>
<evidence type="ECO:0000256" key="2">
    <source>
        <dbReference type="ARBA" id="ARBA00022574"/>
    </source>
</evidence>
<dbReference type="InterPro" id="IPR036322">
    <property type="entry name" value="WD40_repeat_dom_sf"/>
</dbReference>
<dbReference type="GO" id="GO:0043527">
    <property type="term" value="C:tRNA methyltransferase complex"/>
    <property type="evidence" value="ECO:0007669"/>
    <property type="project" value="TreeGrafter"/>
</dbReference>
<dbReference type="GO" id="GO:0005634">
    <property type="term" value="C:nucleus"/>
    <property type="evidence" value="ECO:0007669"/>
    <property type="project" value="UniProtKB-SubCell"/>
</dbReference>
<keyword evidence="2 6" id="KW-0853">WD repeat</keyword>
<dbReference type="GO" id="GO:0106004">
    <property type="term" value="P:tRNA (guanine-N7)-methylation"/>
    <property type="evidence" value="ECO:0007669"/>
    <property type="project" value="UniProtKB-UniRule"/>
</dbReference>
<dbReference type="InterPro" id="IPR028884">
    <property type="entry name" value="Trm82"/>
</dbReference>
<comment type="caution">
    <text evidence="7">The sequence shown here is derived from an EMBL/GenBank/DDBJ whole genome shotgun (WGS) entry which is preliminary data.</text>
</comment>
<evidence type="ECO:0000256" key="3">
    <source>
        <dbReference type="ARBA" id="ARBA00022694"/>
    </source>
</evidence>
<dbReference type="Proteomes" id="UP001217918">
    <property type="component" value="Unassembled WGS sequence"/>
</dbReference>
<sequence>MRIERNLQMEPFVQNLRATPEGRHVVAVTGTDKTLWVFEHDGQGNLKLLSQRAMPKRPCALDFTPDRVTILVADKFGDRNLRALLDQRKAVLQPSEKPAAASFEHTLLLGHVSMLTGITHATDPHTGRPYIITADRDEHLRVSRGVLSQAHVIEGFCFGHDEFISRICIPPASPELLLSAGGDDEIYLWECGSGGSEPSHHVFVFCERVPAVFIFELTPQRQLHHAQTVPLPMFPLEALGVAGGPEESGDDQTKPEELQKLLYIAESLRKREGPGGEE</sequence>
<keyword evidence="5 6" id="KW-0539">Nucleus</keyword>
<accession>A0AAD9MGU2</accession>
<keyword evidence="3 6" id="KW-0819">tRNA processing</keyword>
<evidence type="ECO:0000313" key="8">
    <source>
        <dbReference type="Proteomes" id="UP001217918"/>
    </source>
</evidence>
<reference evidence="7" key="1">
    <citation type="journal article" date="2023" name="Mol. Plant Microbe Interact.">
        <title>Elucidating the Obligate Nature and Biological Capacity of an Invasive Fungal Corn Pathogen.</title>
        <authorList>
            <person name="MacCready J.S."/>
            <person name="Roggenkamp E.M."/>
            <person name="Gdanetz K."/>
            <person name="Chilvers M.I."/>
        </authorList>
    </citation>
    <scope>NUCLEOTIDE SEQUENCE</scope>
    <source>
        <strain evidence="7">PM02</strain>
    </source>
</reference>
<dbReference type="EMBL" id="JAQQPM010000006">
    <property type="protein sequence ID" value="KAK2073083.1"/>
    <property type="molecule type" value="Genomic_DNA"/>
</dbReference>
<evidence type="ECO:0008006" key="9">
    <source>
        <dbReference type="Google" id="ProtNLM"/>
    </source>
</evidence>
<dbReference type="HAMAP" id="MF_03056">
    <property type="entry name" value="TRM82"/>
    <property type="match status" value="1"/>
</dbReference>
<name>A0AAD9MGU2_9PEZI</name>
<evidence type="ECO:0000256" key="1">
    <source>
        <dbReference type="ARBA" id="ARBA00004123"/>
    </source>
</evidence>
<proteinExistence type="inferred from homology"/>
<dbReference type="InterPro" id="IPR015943">
    <property type="entry name" value="WD40/YVTN_repeat-like_dom_sf"/>
</dbReference>
<dbReference type="PANTHER" id="PTHR16288:SF0">
    <property type="entry name" value="TRNA (GUANINE-N(7)-)-METHYLTRANSFERASE NON-CATALYTIC SUBUNIT WDR4"/>
    <property type="match status" value="1"/>
</dbReference>
<keyword evidence="4 6" id="KW-0677">Repeat</keyword>
<comment type="pathway">
    <text evidence="6">tRNA modification; N(7)-methylguanine-tRNA biosynthesis.</text>
</comment>
<comment type="subcellular location">
    <subcellularLocation>
        <location evidence="1 6">Nucleus</location>
    </subcellularLocation>
</comment>
<dbReference type="Gene3D" id="2.130.10.10">
    <property type="entry name" value="YVTN repeat-like/Quinoprotein amine dehydrogenase"/>
    <property type="match status" value="1"/>
</dbReference>
<evidence type="ECO:0000256" key="5">
    <source>
        <dbReference type="ARBA" id="ARBA00023242"/>
    </source>
</evidence>
<gene>
    <name evidence="7" type="ORF">P8C59_007392</name>
</gene>
<protein>
    <recommendedName>
        <fullName evidence="9">tRNA (guanine-N(7)-)-methyltransferase non-catalytic subunit TRM82</fullName>
    </recommendedName>
</protein>
<comment type="function">
    <text evidence="6">Required for the formation of N(7)-methylguanine at position 46 (m7G46) in tRNA. In the complex, it is required to stabilize and induce conformational changes of the catalytic subunit.</text>
</comment>
<evidence type="ECO:0000256" key="4">
    <source>
        <dbReference type="ARBA" id="ARBA00022737"/>
    </source>
</evidence>
<dbReference type="GO" id="GO:0005829">
    <property type="term" value="C:cytosol"/>
    <property type="evidence" value="ECO:0007669"/>
    <property type="project" value="TreeGrafter"/>
</dbReference>
<keyword evidence="8" id="KW-1185">Reference proteome</keyword>
<organism evidence="7 8">
    <name type="scientific">Phyllachora maydis</name>
    <dbReference type="NCBI Taxonomy" id="1825666"/>
    <lineage>
        <taxon>Eukaryota</taxon>
        <taxon>Fungi</taxon>
        <taxon>Dikarya</taxon>
        <taxon>Ascomycota</taxon>
        <taxon>Pezizomycotina</taxon>
        <taxon>Sordariomycetes</taxon>
        <taxon>Sordariomycetidae</taxon>
        <taxon>Phyllachorales</taxon>
        <taxon>Phyllachoraceae</taxon>
        <taxon>Phyllachora</taxon>
    </lineage>
</organism>